<dbReference type="InterPro" id="IPR038709">
    <property type="entry name" value="RpoN_core-bd_sf"/>
</dbReference>
<dbReference type="InterPro" id="IPR007046">
    <property type="entry name" value="RNA_pol_sigma_54_core-bd"/>
</dbReference>
<accession>A0ABY4ELD6</accession>
<evidence type="ECO:0000313" key="2">
    <source>
        <dbReference type="EMBL" id="UOQ44974.1"/>
    </source>
</evidence>
<reference evidence="2 3" key="1">
    <citation type="submission" date="2022-04" db="EMBL/GenBank/DDBJ databases">
        <title>Halobacillus sp. isolated from saltern.</title>
        <authorList>
            <person name="Won M."/>
            <person name="Lee C.-M."/>
            <person name="Woen H.-Y."/>
            <person name="Kwon S.-W."/>
        </authorList>
    </citation>
    <scope>NUCLEOTIDE SEQUENCE [LARGE SCALE GENOMIC DNA]</scope>
    <source>
        <strain evidence="2 3">SSBR10-3</strain>
    </source>
</reference>
<name>A0ABY4ELD6_9BACI</name>
<organism evidence="2 3">
    <name type="scientific">Halobacillus salinarum</name>
    <dbReference type="NCBI Taxonomy" id="2932257"/>
    <lineage>
        <taxon>Bacteria</taxon>
        <taxon>Bacillati</taxon>
        <taxon>Bacillota</taxon>
        <taxon>Bacilli</taxon>
        <taxon>Bacillales</taxon>
        <taxon>Bacillaceae</taxon>
        <taxon>Halobacillus</taxon>
    </lineage>
</organism>
<gene>
    <name evidence="2" type="ORF">MUN89_03210</name>
</gene>
<keyword evidence="3" id="KW-1185">Reference proteome</keyword>
<dbReference type="PANTHER" id="PTHR32248">
    <property type="entry name" value="RNA POLYMERASE SIGMA-54 FACTOR"/>
    <property type="match status" value="1"/>
</dbReference>
<dbReference type="PANTHER" id="PTHR32248:SF4">
    <property type="entry name" value="RNA POLYMERASE SIGMA-54 FACTOR"/>
    <property type="match status" value="1"/>
</dbReference>
<evidence type="ECO:0000259" key="1">
    <source>
        <dbReference type="Pfam" id="PF04963"/>
    </source>
</evidence>
<feature type="domain" description="RNA polymerase sigma factor 54 core-binding" evidence="1">
    <location>
        <begin position="67"/>
        <end position="137"/>
    </location>
</feature>
<dbReference type="Gene3D" id="1.10.10.1330">
    <property type="entry name" value="RNA polymerase sigma-54 factor, core-binding domain"/>
    <property type="match status" value="1"/>
</dbReference>
<dbReference type="Proteomes" id="UP000831787">
    <property type="component" value="Chromosome"/>
</dbReference>
<dbReference type="Pfam" id="PF00309">
    <property type="entry name" value="Sigma54_AID"/>
    <property type="match status" value="1"/>
</dbReference>
<dbReference type="Pfam" id="PF04963">
    <property type="entry name" value="Sigma54_CBD"/>
    <property type="match status" value="1"/>
</dbReference>
<dbReference type="EMBL" id="CP095073">
    <property type="protein sequence ID" value="UOQ44974.1"/>
    <property type="molecule type" value="Genomic_DNA"/>
</dbReference>
<protein>
    <recommendedName>
        <fullName evidence="1">RNA polymerase sigma factor 54 core-binding domain-containing protein</fullName>
    </recommendedName>
</protein>
<sequence>MKLEQTQTTKLYMTKELRQNIELLTYTYADLEQFIEEKTLENPLLEFKSIANKEDYTSYLPKQTFDWRTDIHEQLGWLDISRHQKQVLAVLVESLSERGFLEETDQQLADVFSIEVEEVQNSRRQLMMLEPEGLGSRGGSTFSPFKYISISLRTSFFTK</sequence>
<dbReference type="InterPro" id="IPR000394">
    <property type="entry name" value="RNA_pol_sigma_54"/>
</dbReference>
<evidence type="ECO:0000313" key="3">
    <source>
        <dbReference type="Proteomes" id="UP000831787"/>
    </source>
</evidence>
<dbReference type="RefSeq" id="WP_244711347.1">
    <property type="nucleotide sequence ID" value="NZ_CP095073.1"/>
</dbReference>
<proteinExistence type="predicted"/>